<dbReference type="Proteomes" id="UP000000429">
    <property type="component" value="Chromosome"/>
</dbReference>
<name>O25662_HELPY</name>
<feature type="signal peptide" evidence="1">
    <location>
        <begin position="1"/>
        <end position="17"/>
    </location>
</feature>
<organism evidence="2 3">
    <name type="scientific">Helicobacter pylori (strain ATCC 700392 / 26695)</name>
    <name type="common">Campylobacter pylori</name>
    <dbReference type="NCBI Taxonomy" id="85962"/>
    <lineage>
        <taxon>Bacteria</taxon>
        <taxon>Pseudomonadati</taxon>
        <taxon>Campylobacterota</taxon>
        <taxon>Epsilonproteobacteria</taxon>
        <taxon>Campylobacterales</taxon>
        <taxon>Helicobacteraceae</taxon>
        <taxon>Helicobacter</taxon>
    </lineage>
</organism>
<dbReference type="EnsemblBacteria" id="AAD08072">
    <property type="protein sequence ID" value="AAD08072"/>
    <property type="gene ID" value="HP_1018"/>
</dbReference>
<dbReference type="PIR" id="B64647">
    <property type="entry name" value="B64647"/>
</dbReference>
<protein>
    <submittedName>
        <fullName evidence="2">Uncharacterized protein</fullName>
    </submittedName>
</protein>
<evidence type="ECO:0000313" key="2">
    <source>
        <dbReference type="EMBL" id="AAD08072.1"/>
    </source>
</evidence>
<keyword evidence="3" id="KW-1185">Reference proteome</keyword>
<sequence>MKKTLFISLALALSLNAGNIQIQSMPKVKERVSVPSKDDTDLFLPRFY</sequence>
<accession>O25662</accession>
<dbReference type="EMBL" id="AE000511">
    <property type="protein sequence ID" value="AAD08072.1"/>
    <property type="molecule type" value="Genomic_DNA"/>
</dbReference>
<evidence type="ECO:0000256" key="1">
    <source>
        <dbReference type="SAM" id="SignalP"/>
    </source>
</evidence>
<dbReference type="STRING" id="85962.HP_1018"/>
<proteinExistence type="predicted"/>
<feature type="chain" id="PRO_5004157811" evidence="1">
    <location>
        <begin position="18"/>
        <end position="48"/>
    </location>
</feature>
<dbReference type="InParanoid" id="O25662"/>
<keyword evidence="1" id="KW-0732">Signal</keyword>
<dbReference type="AlphaFoldDB" id="O25662"/>
<evidence type="ECO:0000313" key="3">
    <source>
        <dbReference type="Proteomes" id="UP000000429"/>
    </source>
</evidence>
<dbReference type="KEGG" id="hpy:HP_1018"/>
<reference evidence="2 3" key="1">
    <citation type="journal article" date="1997" name="Nature">
        <title>The complete genome sequence of the gastric pathogen Helicobacter pylori.</title>
        <authorList>
            <person name="Tomb J.-F."/>
            <person name="White O."/>
            <person name="Kerlavage A.R."/>
            <person name="Clayton R.A."/>
            <person name="Sutton G.G."/>
            <person name="Fleischmann R.D."/>
            <person name="Ketchum K.A."/>
            <person name="Klenk H.P."/>
            <person name="Gill S."/>
            <person name="Dougherty B.A."/>
            <person name="Nelson K."/>
            <person name="Quackenbush J."/>
            <person name="Zhou L."/>
            <person name="Kirkness E.F."/>
            <person name="Peterson S."/>
            <person name="Loftus B."/>
            <person name="Richardson D."/>
            <person name="Dodson R."/>
            <person name="Khalak H.G."/>
            <person name="Glodek A."/>
            <person name="McKenney K."/>
            <person name="Fitzegerald L.M."/>
            <person name="Lee N."/>
            <person name="Adams M.D."/>
            <person name="Hickey E.K."/>
            <person name="Berg D.E."/>
            <person name="Gocayne J.D."/>
            <person name="Utterback T.R."/>
            <person name="Peterson J.D."/>
            <person name="Kelley J.M."/>
            <person name="Karp P.D."/>
            <person name="Smith H.O."/>
            <person name="Fraser C.M."/>
            <person name="Venter J.C."/>
        </authorList>
    </citation>
    <scope>NUCLEOTIDE SEQUENCE [LARGE SCALE GENOMIC DNA]</scope>
    <source>
        <strain evidence="3">ATCC 700392 / 26695</strain>
    </source>
</reference>
<gene>
    <name evidence="2" type="ordered locus">HP_1018</name>
</gene>